<evidence type="ECO:0000313" key="5">
    <source>
        <dbReference type="Proteomes" id="UP000738349"/>
    </source>
</evidence>
<dbReference type="Gene3D" id="3.90.850.10">
    <property type="entry name" value="Fumarylacetoacetase-like, C-terminal domain"/>
    <property type="match status" value="1"/>
</dbReference>
<dbReference type="OrthoDB" id="411064at2759"/>
<reference evidence="4" key="1">
    <citation type="journal article" date="2021" name="Nat. Commun.">
        <title>Genetic determinants of endophytism in the Arabidopsis root mycobiome.</title>
        <authorList>
            <person name="Mesny F."/>
            <person name="Miyauchi S."/>
            <person name="Thiergart T."/>
            <person name="Pickel B."/>
            <person name="Atanasova L."/>
            <person name="Karlsson M."/>
            <person name="Huettel B."/>
            <person name="Barry K.W."/>
            <person name="Haridas S."/>
            <person name="Chen C."/>
            <person name="Bauer D."/>
            <person name="Andreopoulos W."/>
            <person name="Pangilinan J."/>
            <person name="LaButti K."/>
            <person name="Riley R."/>
            <person name="Lipzen A."/>
            <person name="Clum A."/>
            <person name="Drula E."/>
            <person name="Henrissat B."/>
            <person name="Kohler A."/>
            <person name="Grigoriev I.V."/>
            <person name="Martin F.M."/>
            <person name="Hacquard S."/>
        </authorList>
    </citation>
    <scope>NUCLEOTIDE SEQUENCE</scope>
    <source>
        <strain evidence="4">MPI-CAGE-AT-0147</strain>
    </source>
</reference>
<name>A0A9P9J3A9_9HYPO</name>
<gene>
    <name evidence="4" type="ORF">EDB81DRAFT_691224</name>
</gene>
<accession>A0A9P9J3A9</accession>
<dbReference type="GO" id="GO:0050163">
    <property type="term" value="F:oxaloacetate tautomerase activity"/>
    <property type="evidence" value="ECO:0007669"/>
    <property type="project" value="UniProtKB-ARBA"/>
</dbReference>
<dbReference type="PANTHER" id="PTHR11820:SF100">
    <property type="entry name" value="FUMARYLACETOACETATE HYDROLASE FAMILY PROTEIN (AFU_ORTHOLOGUE AFUA_4G01490)"/>
    <property type="match status" value="1"/>
</dbReference>
<keyword evidence="5" id="KW-1185">Reference proteome</keyword>
<dbReference type="InterPro" id="IPR036663">
    <property type="entry name" value="Fumarylacetoacetase_C_sf"/>
</dbReference>
<dbReference type="SUPFAM" id="SSF56529">
    <property type="entry name" value="FAH"/>
    <property type="match status" value="1"/>
</dbReference>
<comment type="similarity">
    <text evidence="1">Belongs to the FAH family.</text>
</comment>
<dbReference type="Pfam" id="PF01557">
    <property type="entry name" value="FAA_hydrolase"/>
    <property type="match status" value="1"/>
</dbReference>
<keyword evidence="2" id="KW-0479">Metal-binding</keyword>
<evidence type="ECO:0000256" key="1">
    <source>
        <dbReference type="ARBA" id="ARBA00010211"/>
    </source>
</evidence>
<dbReference type="Proteomes" id="UP000738349">
    <property type="component" value="Unassembled WGS sequence"/>
</dbReference>
<protein>
    <recommendedName>
        <fullName evidence="3">Fumarylacetoacetase-like C-terminal domain-containing protein</fullName>
    </recommendedName>
</protein>
<dbReference type="AlphaFoldDB" id="A0A9P9J3A9"/>
<dbReference type="PANTHER" id="PTHR11820">
    <property type="entry name" value="ACYLPYRUVASE"/>
    <property type="match status" value="1"/>
</dbReference>
<evidence type="ECO:0000256" key="2">
    <source>
        <dbReference type="ARBA" id="ARBA00022723"/>
    </source>
</evidence>
<dbReference type="InterPro" id="IPR011234">
    <property type="entry name" value="Fumarylacetoacetase-like_C"/>
</dbReference>
<evidence type="ECO:0000313" key="4">
    <source>
        <dbReference type="EMBL" id="KAH7141727.1"/>
    </source>
</evidence>
<comment type="caution">
    <text evidence="4">The sequence shown here is derived from an EMBL/GenBank/DDBJ whole genome shotgun (WGS) entry which is preliminary data.</text>
</comment>
<evidence type="ECO:0000259" key="3">
    <source>
        <dbReference type="Pfam" id="PF01557"/>
    </source>
</evidence>
<proteinExistence type="inferred from homology"/>
<organism evidence="4 5">
    <name type="scientific">Dactylonectria macrodidyma</name>
    <dbReference type="NCBI Taxonomy" id="307937"/>
    <lineage>
        <taxon>Eukaryota</taxon>
        <taxon>Fungi</taxon>
        <taxon>Dikarya</taxon>
        <taxon>Ascomycota</taxon>
        <taxon>Pezizomycotina</taxon>
        <taxon>Sordariomycetes</taxon>
        <taxon>Hypocreomycetidae</taxon>
        <taxon>Hypocreales</taxon>
        <taxon>Nectriaceae</taxon>
        <taxon>Dactylonectria</taxon>
    </lineage>
</organism>
<feature type="domain" description="Fumarylacetoacetase-like C-terminal" evidence="3">
    <location>
        <begin position="82"/>
        <end position="293"/>
    </location>
</feature>
<sequence>MKVAWERLIRFVATDGRVLRGEPILPSPDFDLGDTTASTQLLARVVQADDLYDTAGRTKVTDEIVTVKRLLGPLTSSDVPVIRCIGLNYAAHIREAKRAPPLFPFMFLKPATTVQDHNANVVIPEIAQDSQADYEGELCVIIGRDAKDVTEEEALDYVAAYTVGNDISSRKLQRDPALAGPVPQWGFSKGFDTFAPLGPVLVSSRLIPDPASLHLRTIVDGEARQSSGVDDLLFSIPYLIAYLSTGTTLQKGSVIMTGTPGGVGSGLKPPRYLVPGTKMEVHVTQIGTLRNGVEFLSSGTSES</sequence>
<dbReference type="GO" id="GO:0046872">
    <property type="term" value="F:metal ion binding"/>
    <property type="evidence" value="ECO:0007669"/>
    <property type="project" value="UniProtKB-KW"/>
</dbReference>
<dbReference type="FunFam" id="3.90.850.10:FF:000002">
    <property type="entry name" value="2-hydroxyhepta-2,4-diene-1,7-dioate isomerase"/>
    <property type="match status" value="1"/>
</dbReference>
<dbReference type="EMBL" id="JAGMUV010000010">
    <property type="protein sequence ID" value="KAH7141727.1"/>
    <property type="molecule type" value="Genomic_DNA"/>
</dbReference>
<dbReference type="GO" id="GO:0006107">
    <property type="term" value="P:oxaloacetate metabolic process"/>
    <property type="evidence" value="ECO:0007669"/>
    <property type="project" value="UniProtKB-ARBA"/>
</dbReference>